<accession>A0ABR2NEJ0</accession>
<proteinExistence type="predicted"/>
<gene>
    <name evidence="1" type="ORF">V6N11_072767</name>
</gene>
<evidence type="ECO:0000313" key="1">
    <source>
        <dbReference type="EMBL" id="KAK8974432.1"/>
    </source>
</evidence>
<reference evidence="1 2" key="1">
    <citation type="journal article" date="2024" name="G3 (Bethesda)">
        <title>Genome assembly of Hibiscus sabdariffa L. provides insights into metabolisms of medicinal natural products.</title>
        <authorList>
            <person name="Kim T."/>
        </authorList>
    </citation>
    <scope>NUCLEOTIDE SEQUENCE [LARGE SCALE GENOMIC DNA]</scope>
    <source>
        <strain evidence="1">TK-2024</strain>
        <tissue evidence="1">Old leaves</tissue>
    </source>
</reference>
<comment type="caution">
    <text evidence="1">The sequence shown here is derived from an EMBL/GenBank/DDBJ whole genome shotgun (WGS) entry which is preliminary data.</text>
</comment>
<organism evidence="1 2">
    <name type="scientific">Hibiscus sabdariffa</name>
    <name type="common">roselle</name>
    <dbReference type="NCBI Taxonomy" id="183260"/>
    <lineage>
        <taxon>Eukaryota</taxon>
        <taxon>Viridiplantae</taxon>
        <taxon>Streptophyta</taxon>
        <taxon>Embryophyta</taxon>
        <taxon>Tracheophyta</taxon>
        <taxon>Spermatophyta</taxon>
        <taxon>Magnoliopsida</taxon>
        <taxon>eudicotyledons</taxon>
        <taxon>Gunneridae</taxon>
        <taxon>Pentapetalae</taxon>
        <taxon>rosids</taxon>
        <taxon>malvids</taxon>
        <taxon>Malvales</taxon>
        <taxon>Malvaceae</taxon>
        <taxon>Malvoideae</taxon>
        <taxon>Hibiscus</taxon>
    </lineage>
</organism>
<keyword evidence="2" id="KW-1185">Reference proteome</keyword>
<sequence>MLATHINFKVTELYMLRYIAKISSYVGEETSVLDRDLSPNLISIRLPHRLKPLPCLISVTAAPWCAPPPSPELPLPLPRNLPSGLHSRHRVVVHAKEQFEGLVRTLFESLLFFVGFGHFPVSFRCAGGLVVSSDLRRSKPLYLFIVSTPVECSSELRLSSSFCFGLGKLDKDFYPDFN</sequence>
<dbReference type="Proteomes" id="UP001396334">
    <property type="component" value="Unassembled WGS sequence"/>
</dbReference>
<evidence type="ECO:0000313" key="2">
    <source>
        <dbReference type="Proteomes" id="UP001396334"/>
    </source>
</evidence>
<name>A0ABR2NEJ0_9ROSI</name>
<protein>
    <submittedName>
        <fullName evidence="1">Uncharacterized protein</fullName>
    </submittedName>
</protein>
<dbReference type="EMBL" id="JBBPBN010000168">
    <property type="protein sequence ID" value="KAK8974432.1"/>
    <property type="molecule type" value="Genomic_DNA"/>
</dbReference>